<comment type="caution">
    <text evidence="1">The sequence shown here is derived from an EMBL/GenBank/DDBJ whole genome shotgun (WGS) entry which is preliminary data.</text>
</comment>
<organism evidence="1 2">
    <name type="scientific">Phytophthora citrophthora</name>
    <dbReference type="NCBI Taxonomy" id="4793"/>
    <lineage>
        <taxon>Eukaryota</taxon>
        <taxon>Sar</taxon>
        <taxon>Stramenopiles</taxon>
        <taxon>Oomycota</taxon>
        <taxon>Peronosporomycetes</taxon>
        <taxon>Peronosporales</taxon>
        <taxon>Peronosporaceae</taxon>
        <taxon>Phytophthora</taxon>
    </lineage>
</organism>
<name>A0AAD9G0J6_9STRA</name>
<sequence length="141" mass="15295">MISPKAGDVQYNKAMPLSSTFGEEEEGGLVVLLLLLFQLGHSRLSMTTTQRVPCRGRDVCHVPETHQNRVGLDCECMGCGCMIESLACGAISERLWRKKVLLAIAIIMLADVVIQARTSGSSVFMVSASSLASRLAVPLEW</sequence>
<keyword evidence="2" id="KW-1185">Reference proteome</keyword>
<dbReference type="Proteomes" id="UP001259832">
    <property type="component" value="Unassembled WGS sequence"/>
</dbReference>
<dbReference type="EMBL" id="JASMQC010000044">
    <property type="protein sequence ID" value="KAK1929791.1"/>
    <property type="molecule type" value="Genomic_DNA"/>
</dbReference>
<dbReference type="AlphaFoldDB" id="A0AAD9G0J6"/>
<evidence type="ECO:0000313" key="1">
    <source>
        <dbReference type="EMBL" id="KAK1929791.1"/>
    </source>
</evidence>
<protein>
    <submittedName>
        <fullName evidence="1">Uncharacterized protein</fullName>
    </submittedName>
</protein>
<dbReference type="InterPro" id="IPR036259">
    <property type="entry name" value="MFS_trans_sf"/>
</dbReference>
<evidence type="ECO:0000313" key="2">
    <source>
        <dbReference type="Proteomes" id="UP001259832"/>
    </source>
</evidence>
<proteinExistence type="predicted"/>
<dbReference type="Gene3D" id="1.20.1250.20">
    <property type="entry name" value="MFS general substrate transporter like domains"/>
    <property type="match status" value="1"/>
</dbReference>
<gene>
    <name evidence="1" type="ORF">P3T76_014637</name>
</gene>
<accession>A0AAD9G0J6</accession>
<reference evidence="1" key="1">
    <citation type="submission" date="2023-08" db="EMBL/GenBank/DDBJ databases">
        <title>Reference Genome Resource for the Citrus Pathogen Phytophthora citrophthora.</title>
        <authorList>
            <person name="Moller H."/>
            <person name="Coetzee B."/>
            <person name="Rose L.J."/>
            <person name="Van Niekerk J.M."/>
        </authorList>
    </citation>
    <scope>NUCLEOTIDE SEQUENCE</scope>
    <source>
        <strain evidence="1">STE-U-9442</strain>
    </source>
</reference>